<organism evidence="3 4">
    <name type="scientific">Halobium salinum</name>
    <dbReference type="NCBI Taxonomy" id="1364940"/>
    <lineage>
        <taxon>Archaea</taxon>
        <taxon>Methanobacteriati</taxon>
        <taxon>Methanobacteriota</taxon>
        <taxon>Stenosarchaea group</taxon>
        <taxon>Halobacteria</taxon>
        <taxon>Halobacteriales</taxon>
        <taxon>Haloferacaceae</taxon>
        <taxon>Halobium</taxon>
    </lineage>
</organism>
<accession>A0ABD5PAF8</accession>
<dbReference type="SUPFAM" id="SSF50475">
    <property type="entry name" value="FMN-binding split barrel"/>
    <property type="match status" value="1"/>
</dbReference>
<dbReference type="PANTHER" id="PTHR35176">
    <property type="entry name" value="HEME OXYGENASE HI_0854-RELATED"/>
    <property type="match status" value="1"/>
</dbReference>
<dbReference type="InterPro" id="IPR052019">
    <property type="entry name" value="F420H2_bilvrd_red/Heme_oxyg"/>
</dbReference>
<keyword evidence="4" id="KW-1185">Reference proteome</keyword>
<dbReference type="Pfam" id="PF01243">
    <property type="entry name" value="PNPOx_N"/>
    <property type="match status" value="1"/>
</dbReference>
<name>A0ABD5PAF8_9EURY</name>
<evidence type="ECO:0000256" key="1">
    <source>
        <dbReference type="ARBA" id="ARBA00023002"/>
    </source>
</evidence>
<sequence length="133" mass="14544">MTDPVPDAVADLLADARSLAHLATCRDGRPHAAPVWFHYDADDEAVELVTTGRKLSNLRANPRVSLSVAREREGMPEWSVTLLGTASVVEDADATRAANRRINRKYGVDEDAWAGENTLVRVDVGSATVQRYD</sequence>
<gene>
    <name evidence="3" type="ORF">ACFO0N_05690</name>
</gene>
<evidence type="ECO:0000313" key="3">
    <source>
        <dbReference type="EMBL" id="MFC4357441.1"/>
    </source>
</evidence>
<evidence type="ECO:0000313" key="4">
    <source>
        <dbReference type="Proteomes" id="UP001595921"/>
    </source>
</evidence>
<dbReference type="EMBL" id="JBHSDS010000003">
    <property type="protein sequence ID" value="MFC4357441.1"/>
    <property type="molecule type" value="Genomic_DNA"/>
</dbReference>
<dbReference type="Gene3D" id="2.30.110.10">
    <property type="entry name" value="Electron Transport, Fmn-binding Protein, Chain A"/>
    <property type="match status" value="1"/>
</dbReference>
<proteinExistence type="predicted"/>
<dbReference type="Proteomes" id="UP001595921">
    <property type="component" value="Unassembled WGS sequence"/>
</dbReference>
<keyword evidence="1" id="KW-0560">Oxidoreductase</keyword>
<dbReference type="InterPro" id="IPR012349">
    <property type="entry name" value="Split_barrel_FMN-bd"/>
</dbReference>
<protein>
    <submittedName>
        <fullName evidence="3">Pyridoxamine 5'-phosphate oxidase family protein</fullName>
    </submittedName>
</protein>
<dbReference type="PANTHER" id="PTHR35176:SF6">
    <property type="entry name" value="HEME OXYGENASE HI_0854-RELATED"/>
    <property type="match status" value="1"/>
</dbReference>
<reference evidence="3 4" key="1">
    <citation type="journal article" date="2019" name="Int. J. Syst. Evol. Microbiol.">
        <title>The Global Catalogue of Microorganisms (GCM) 10K type strain sequencing project: providing services to taxonomists for standard genome sequencing and annotation.</title>
        <authorList>
            <consortium name="The Broad Institute Genomics Platform"/>
            <consortium name="The Broad Institute Genome Sequencing Center for Infectious Disease"/>
            <person name="Wu L."/>
            <person name="Ma J."/>
        </authorList>
    </citation>
    <scope>NUCLEOTIDE SEQUENCE [LARGE SCALE GENOMIC DNA]</scope>
    <source>
        <strain evidence="3 4">CGMCC 1.12553</strain>
    </source>
</reference>
<dbReference type="InterPro" id="IPR011576">
    <property type="entry name" value="Pyridox_Oxase_N"/>
</dbReference>
<evidence type="ECO:0000259" key="2">
    <source>
        <dbReference type="Pfam" id="PF01243"/>
    </source>
</evidence>
<dbReference type="RefSeq" id="WP_267622259.1">
    <property type="nucleotide sequence ID" value="NZ_JAODIW010000006.1"/>
</dbReference>
<dbReference type="AlphaFoldDB" id="A0ABD5PAF8"/>
<feature type="domain" description="Pyridoxamine 5'-phosphate oxidase N-terminal" evidence="2">
    <location>
        <begin position="7"/>
        <end position="124"/>
    </location>
</feature>
<comment type="caution">
    <text evidence="3">The sequence shown here is derived from an EMBL/GenBank/DDBJ whole genome shotgun (WGS) entry which is preliminary data.</text>
</comment>
<dbReference type="GO" id="GO:0016491">
    <property type="term" value="F:oxidoreductase activity"/>
    <property type="evidence" value="ECO:0007669"/>
    <property type="project" value="UniProtKB-KW"/>
</dbReference>